<dbReference type="EC" id="1.1.1.100" evidence="5"/>
<dbReference type="Pfam" id="PF13561">
    <property type="entry name" value="adh_short_C2"/>
    <property type="match status" value="1"/>
</dbReference>
<feature type="domain" description="Ketoreductase" evidence="4">
    <location>
        <begin position="8"/>
        <end position="179"/>
    </location>
</feature>
<dbReference type="AlphaFoldDB" id="A0A1R4HNV7"/>
<comment type="caution">
    <text evidence="5">The sequence shown here is derived from an EMBL/GenBank/DDBJ whole genome shotgun (WGS) entry which is preliminary data.</text>
</comment>
<dbReference type="PRINTS" id="PR00081">
    <property type="entry name" value="GDHRDH"/>
</dbReference>
<comment type="similarity">
    <text evidence="1">Belongs to the short-chain dehydrogenases/reductases (SDR) family.</text>
</comment>
<dbReference type="Proteomes" id="UP000196331">
    <property type="component" value="Unassembled WGS sequence"/>
</dbReference>
<dbReference type="RefSeq" id="WP_087105378.1">
    <property type="nucleotide sequence ID" value="NZ_FUKM01000003.1"/>
</dbReference>
<dbReference type="InterPro" id="IPR051737">
    <property type="entry name" value="L-xylulose/Carbonyl_redctase"/>
</dbReference>
<keyword evidence="5" id="KW-0560">Oxidoreductase</keyword>
<dbReference type="InterPro" id="IPR020904">
    <property type="entry name" value="Sc_DH/Rdtase_CS"/>
</dbReference>
<dbReference type="EMBL" id="FUKM01000003">
    <property type="protein sequence ID" value="SJN09024.1"/>
    <property type="molecule type" value="Genomic_DNA"/>
</dbReference>
<dbReference type="Gene3D" id="3.40.50.720">
    <property type="entry name" value="NAD(P)-binding Rossmann-like Domain"/>
    <property type="match status" value="1"/>
</dbReference>
<accession>A0A1R4HNV7</accession>
<name>A0A1R4HNV7_9GAMM</name>
<evidence type="ECO:0000313" key="5">
    <source>
        <dbReference type="EMBL" id="SJN09024.1"/>
    </source>
</evidence>
<dbReference type="InterPro" id="IPR002347">
    <property type="entry name" value="SDR_fam"/>
</dbReference>
<dbReference type="SUPFAM" id="SSF51735">
    <property type="entry name" value="NAD(P)-binding Rossmann-fold domains"/>
    <property type="match status" value="1"/>
</dbReference>
<evidence type="ECO:0000259" key="4">
    <source>
        <dbReference type="SMART" id="SM00822"/>
    </source>
</evidence>
<evidence type="ECO:0000256" key="2">
    <source>
        <dbReference type="ARBA" id="ARBA00011881"/>
    </source>
</evidence>
<dbReference type="PROSITE" id="PS00061">
    <property type="entry name" value="ADH_SHORT"/>
    <property type="match status" value="1"/>
</dbReference>
<proteinExistence type="inferred from homology"/>
<dbReference type="PANTHER" id="PTHR44252:SF3">
    <property type="entry name" value="D-ERYTHRULOSE REDUCTASE-RELATED"/>
    <property type="match status" value="1"/>
</dbReference>
<dbReference type="OrthoDB" id="8653364at2"/>
<keyword evidence="3" id="KW-0521">NADP</keyword>
<comment type="subunit">
    <text evidence="2">Homotetramer.</text>
</comment>
<evidence type="ECO:0000256" key="3">
    <source>
        <dbReference type="ARBA" id="ARBA00022857"/>
    </source>
</evidence>
<dbReference type="InterPro" id="IPR036291">
    <property type="entry name" value="NAD(P)-bd_dom_sf"/>
</dbReference>
<dbReference type="GO" id="GO:0004090">
    <property type="term" value="F:carbonyl reductase (NADPH) activity"/>
    <property type="evidence" value="ECO:0007669"/>
    <property type="project" value="TreeGrafter"/>
</dbReference>
<dbReference type="PANTHER" id="PTHR44252">
    <property type="entry name" value="D-ERYTHRULOSE REDUCTASE"/>
    <property type="match status" value="1"/>
</dbReference>
<evidence type="ECO:0000313" key="6">
    <source>
        <dbReference type="Proteomes" id="UP000196331"/>
    </source>
</evidence>
<dbReference type="GO" id="GO:0005997">
    <property type="term" value="P:xylulose metabolic process"/>
    <property type="evidence" value="ECO:0007669"/>
    <property type="project" value="TreeGrafter"/>
</dbReference>
<dbReference type="GO" id="GO:0004316">
    <property type="term" value="F:3-oxoacyl-[acyl-carrier-protein] reductase (NADPH) activity"/>
    <property type="evidence" value="ECO:0007669"/>
    <property type="project" value="UniProtKB-EC"/>
</dbReference>
<reference evidence="5 6" key="1">
    <citation type="submission" date="2017-02" db="EMBL/GenBank/DDBJ databases">
        <authorList>
            <person name="Dridi B."/>
        </authorList>
    </citation>
    <scope>NUCLEOTIDE SEQUENCE [LARGE SCALE GENOMIC DNA]</scope>
    <source>
        <strain evidence="5 6">JB380</strain>
    </source>
</reference>
<evidence type="ECO:0000256" key="1">
    <source>
        <dbReference type="ARBA" id="ARBA00006484"/>
    </source>
</evidence>
<organism evidence="5 6">
    <name type="scientific">Halomonas citrativorans</name>
    <dbReference type="NCBI Taxonomy" id="2742612"/>
    <lineage>
        <taxon>Bacteria</taxon>
        <taxon>Pseudomonadati</taxon>
        <taxon>Pseudomonadota</taxon>
        <taxon>Gammaproteobacteria</taxon>
        <taxon>Oceanospirillales</taxon>
        <taxon>Halomonadaceae</taxon>
        <taxon>Halomonas</taxon>
    </lineage>
</organism>
<sequence>MNFELHNQRILVTGATSGIGLDIARSLAELGAELVLFGRNRDKLAKLEKEIGARTLAVDITDEAAVIAAFLEMPALDGLVNCAGISILNDVLDFKAKDLEDIMTTNVTASAVVSREAARHMIAHGRQGSIVNVSSQASMAALPGHLGYCASKAAMDAMTRVLCLELGPKGIRVNSVNPTVTLTPMAERAWADPAKRNPMLAAIPLGRFATPREVALPVAFLLSPAASMISGACLPIDGGFTSH</sequence>
<gene>
    <name evidence="5" type="ORF">CZ787_00540</name>
</gene>
<dbReference type="GO" id="GO:0050038">
    <property type="term" value="F:L-xylulose reductase (NADPH) activity"/>
    <property type="evidence" value="ECO:0007669"/>
    <property type="project" value="TreeGrafter"/>
</dbReference>
<dbReference type="FunFam" id="3.40.50.720:FF:000084">
    <property type="entry name" value="Short-chain dehydrogenase reductase"/>
    <property type="match status" value="1"/>
</dbReference>
<dbReference type="SMART" id="SM00822">
    <property type="entry name" value="PKS_KR"/>
    <property type="match status" value="1"/>
</dbReference>
<dbReference type="GO" id="GO:0006006">
    <property type="term" value="P:glucose metabolic process"/>
    <property type="evidence" value="ECO:0007669"/>
    <property type="project" value="TreeGrafter"/>
</dbReference>
<dbReference type="PRINTS" id="PR00080">
    <property type="entry name" value="SDRFAMILY"/>
</dbReference>
<protein>
    <submittedName>
        <fullName evidence="5">3-oxoacyl-[acyl-carrier protein] reductase</fullName>
        <ecNumber evidence="5">1.1.1.100</ecNumber>
    </submittedName>
</protein>
<dbReference type="InterPro" id="IPR057326">
    <property type="entry name" value="KR_dom"/>
</dbReference>